<reference evidence="3" key="2">
    <citation type="submission" date="2008-08" db="EMBL/GenBank/DDBJ databases">
        <authorList>
            <consortium name="Diatom Consortium"/>
            <person name="Grigoriev I."/>
            <person name="Grimwood J."/>
            <person name="Kuo A."/>
            <person name="Otillar R.P."/>
            <person name="Salamov A."/>
            <person name="Detter J.C."/>
            <person name="Lindquist E."/>
            <person name="Shapiro H."/>
            <person name="Lucas S."/>
            <person name="Glavina del Rio T."/>
            <person name="Pitluck S."/>
            <person name="Rokhsar D."/>
            <person name="Bowler C."/>
        </authorList>
    </citation>
    <scope>GENOME REANNOTATION</scope>
    <source>
        <strain evidence="3">CCAP 1055/1</strain>
    </source>
</reference>
<dbReference type="EMBL" id="CM000610">
    <property type="protein sequence ID" value="EEC48710.1"/>
    <property type="molecule type" value="Genomic_DNA"/>
</dbReference>
<dbReference type="GeneID" id="7200412"/>
<evidence type="ECO:0000313" key="2">
    <source>
        <dbReference type="EMBL" id="EEC48710.1"/>
    </source>
</evidence>
<dbReference type="OrthoDB" id="37293at2759"/>
<protein>
    <submittedName>
        <fullName evidence="2">Uncharacterized protein</fullName>
    </submittedName>
</protein>
<dbReference type="InParanoid" id="B7FYE8"/>
<reference evidence="2 3" key="1">
    <citation type="journal article" date="2008" name="Nature">
        <title>The Phaeodactylum genome reveals the evolutionary history of diatom genomes.</title>
        <authorList>
            <person name="Bowler C."/>
            <person name="Allen A.E."/>
            <person name="Badger J.H."/>
            <person name="Grimwood J."/>
            <person name="Jabbari K."/>
            <person name="Kuo A."/>
            <person name="Maheswari U."/>
            <person name="Martens C."/>
            <person name="Maumus F."/>
            <person name="Otillar R.P."/>
            <person name="Rayko E."/>
            <person name="Salamov A."/>
            <person name="Vandepoele K."/>
            <person name="Beszteri B."/>
            <person name="Gruber A."/>
            <person name="Heijde M."/>
            <person name="Katinka M."/>
            <person name="Mock T."/>
            <person name="Valentin K."/>
            <person name="Verret F."/>
            <person name="Berges J.A."/>
            <person name="Brownlee C."/>
            <person name="Cadoret J.P."/>
            <person name="Chiovitti A."/>
            <person name="Choi C.J."/>
            <person name="Coesel S."/>
            <person name="De Martino A."/>
            <person name="Detter J.C."/>
            <person name="Durkin C."/>
            <person name="Falciatore A."/>
            <person name="Fournet J."/>
            <person name="Haruta M."/>
            <person name="Huysman M.J."/>
            <person name="Jenkins B.D."/>
            <person name="Jiroutova K."/>
            <person name="Jorgensen R.E."/>
            <person name="Joubert Y."/>
            <person name="Kaplan A."/>
            <person name="Kroger N."/>
            <person name="Kroth P.G."/>
            <person name="La Roche J."/>
            <person name="Lindquist E."/>
            <person name="Lommer M."/>
            <person name="Martin-Jezequel V."/>
            <person name="Lopez P.J."/>
            <person name="Lucas S."/>
            <person name="Mangogna M."/>
            <person name="McGinnis K."/>
            <person name="Medlin L.K."/>
            <person name="Montsant A."/>
            <person name="Oudot-Le Secq M.P."/>
            <person name="Napoli C."/>
            <person name="Obornik M."/>
            <person name="Parker M.S."/>
            <person name="Petit J.L."/>
            <person name="Porcel B.M."/>
            <person name="Poulsen N."/>
            <person name="Robison M."/>
            <person name="Rychlewski L."/>
            <person name="Rynearson T.A."/>
            <person name="Schmutz J."/>
            <person name="Shapiro H."/>
            <person name="Siaut M."/>
            <person name="Stanley M."/>
            <person name="Sussman M.R."/>
            <person name="Taylor A.R."/>
            <person name="Vardi A."/>
            <person name="von Dassow P."/>
            <person name="Vyverman W."/>
            <person name="Willis A."/>
            <person name="Wyrwicz L.S."/>
            <person name="Rokhsar D.S."/>
            <person name="Weissenbach J."/>
            <person name="Armbrust E.V."/>
            <person name="Green B.R."/>
            <person name="Van de Peer Y."/>
            <person name="Grigoriev I.V."/>
        </authorList>
    </citation>
    <scope>NUCLEOTIDE SEQUENCE [LARGE SCALE GENOMIC DNA]</scope>
    <source>
        <strain evidence="2 3">CCAP 1055/1</strain>
    </source>
</reference>
<feature type="region of interest" description="Disordered" evidence="1">
    <location>
        <begin position="1"/>
        <end position="27"/>
    </location>
</feature>
<dbReference type="RefSeq" id="XP_002179724.1">
    <property type="nucleotide sequence ID" value="XM_002179688.1"/>
</dbReference>
<dbReference type="KEGG" id="pti:PHATRDRAFT_45653"/>
<dbReference type="eggNOG" id="ENOG502R1BU">
    <property type="taxonomic scope" value="Eukaryota"/>
</dbReference>
<evidence type="ECO:0000256" key="1">
    <source>
        <dbReference type="SAM" id="MobiDB-lite"/>
    </source>
</evidence>
<gene>
    <name evidence="2" type="ORF">PHATRDRAFT_45653</name>
</gene>
<keyword evidence="3" id="KW-1185">Reference proteome</keyword>
<dbReference type="Proteomes" id="UP000000759">
    <property type="component" value="Chromosome 7"/>
</dbReference>
<dbReference type="HOGENOM" id="CLU_244410_0_0_1"/>
<dbReference type="PaxDb" id="2850-Phatr45653"/>
<sequence length="575" mass="62290">MGTPPVPEPASPLTDAEQNSQEIEGNSSEINSKFSNERLLESSARLSLATFGGAVVGLALERRSGTSGNRSGFAQWRRHGPPLPLRNANLPSLTKSWSLSCMLFAFIMESCRLSSPTTVLYNALTKNDSENQATDISFDDQVRQTGFASLGDYTLGGIVAGLAGALSKRSPPELSAEARLQLPSTILKSGRRPLVAWGLTMGLGLGLWSIFLTPAWVVISACADVSIACIKKWRVGYEVFRTFLTLNIRELVFEEINGLRLPGCCVTKFRSDGGCEQSKIAVASVSCTICTMSNRSLFIFRSARQYLANTNTRQPVAQAGVRSFATTQQAKTEGVPDSVKRVGKASAYPNEYPGQVYAFNWCLNGDGVTPLRRSAFRITKPLDLKIAGLTPPKKNPLQVKAADASQIPEAGSDNLTFEQFDEVSQRTRDLLSLSDHLYCPEGHVPGTRTSVRVITNSATLAPDILAYLDRAPRKDPPESLPITVYLLEGTEEAFAGFAIEEIEVPIPVKEEVLWTTGNESDPETEAKSVASVVVVGQKPDIKVLAAGIEMSQEALANDEIEREAKKAAAEKAKEE</sequence>
<organism evidence="2 3">
    <name type="scientific">Phaeodactylum tricornutum (strain CCAP 1055/1)</name>
    <dbReference type="NCBI Taxonomy" id="556484"/>
    <lineage>
        <taxon>Eukaryota</taxon>
        <taxon>Sar</taxon>
        <taxon>Stramenopiles</taxon>
        <taxon>Ochrophyta</taxon>
        <taxon>Bacillariophyta</taxon>
        <taxon>Bacillariophyceae</taxon>
        <taxon>Bacillariophycidae</taxon>
        <taxon>Naviculales</taxon>
        <taxon>Phaeodactylaceae</taxon>
        <taxon>Phaeodactylum</taxon>
    </lineage>
</organism>
<accession>B7FYE8</accession>
<dbReference type="AlphaFoldDB" id="B7FYE8"/>
<evidence type="ECO:0000313" key="3">
    <source>
        <dbReference type="Proteomes" id="UP000000759"/>
    </source>
</evidence>
<proteinExistence type="predicted"/>
<name>B7FYE8_PHATC</name>
<feature type="compositionally biased region" description="Pro residues" evidence="1">
    <location>
        <begin position="1"/>
        <end position="10"/>
    </location>
</feature>
<feature type="compositionally biased region" description="Polar residues" evidence="1">
    <location>
        <begin position="16"/>
        <end position="27"/>
    </location>
</feature>